<reference evidence="1 2" key="1">
    <citation type="submission" date="2021-04" db="EMBL/GenBank/DDBJ databases">
        <authorList>
            <person name="Ivanova A."/>
        </authorList>
    </citation>
    <scope>NUCLEOTIDE SEQUENCE [LARGE SCALE GENOMIC DNA]</scope>
    <source>
        <strain evidence="1 2">G18</strain>
    </source>
</reference>
<proteinExistence type="predicted"/>
<gene>
    <name evidence="1" type="ORF">J8F10_08920</name>
</gene>
<sequence>MKHRVTVQSLTRAADGQGGFTEAWVDGATVWAGIKPKKAYERFQAMQLATPITHEITMRYRPDVTSASRLKYGARVFEVKEVINEDEQNRFLTVRAIETESESLVLTIGAIAVRSGGHLLLRDGGKILLRA</sequence>
<dbReference type="Gene3D" id="2.40.10.270">
    <property type="entry name" value="Bacteriophage SPP1 head-tail adaptor protein"/>
    <property type="match status" value="1"/>
</dbReference>
<dbReference type="NCBIfam" id="TIGR01563">
    <property type="entry name" value="gp16_SPP1"/>
    <property type="match status" value="1"/>
</dbReference>
<dbReference type="EMBL" id="JAGKQQ010000001">
    <property type="protein sequence ID" value="MBP3955401.1"/>
    <property type="molecule type" value="Genomic_DNA"/>
</dbReference>
<evidence type="ECO:0000313" key="2">
    <source>
        <dbReference type="Proteomes" id="UP000676565"/>
    </source>
</evidence>
<protein>
    <submittedName>
        <fullName evidence="1">Phage head closure protein</fullName>
    </submittedName>
</protein>
<keyword evidence="2" id="KW-1185">Reference proteome</keyword>
<organism evidence="1 2">
    <name type="scientific">Gemmata palustris</name>
    <dbReference type="NCBI Taxonomy" id="2822762"/>
    <lineage>
        <taxon>Bacteria</taxon>
        <taxon>Pseudomonadati</taxon>
        <taxon>Planctomycetota</taxon>
        <taxon>Planctomycetia</taxon>
        <taxon>Gemmatales</taxon>
        <taxon>Gemmataceae</taxon>
        <taxon>Gemmata</taxon>
    </lineage>
</organism>
<dbReference type="Pfam" id="PF05521">
    <property type="entry name" value="Phage_HCP"/>
    <property type="match status" value="1"/>
</dbReference>
<evidence type="ECO:0000313" key="1">
    <source>
        <dbReference type="EMBL" id="MBP3955401.1"/>
    </source>
</evidence>
<comment type="caution">
    <text evidence="1">The sequence shown here is derived from an EMBL/GenBank/DDBJ whole genome shotgun (WGS) entry which is preliminary data.</text>
</comment>
<dbReference type="Proteomes" id="UP000676565">
    <property type="component" value="Unassembled WGS sequence"/>
</dbReference>
<accession>A0ABS5BNW7</accession>
<dbReference type="InterPro" id="IPR038666">
    <property type="entry name" value="SSP1_head-tail_sf"/>
</dbReference>
<dbReference type="InterPro" id="IPR008767">
    <property type="entry name" value="Phage_SPP1_head-tail_adaptor"/>
</dbReference>
<name>A0ABS5BNW7_9BACT</name>